<dbReference type="InterPro" id="IPR024535">
    <property type="entry name" value="RHGA/B-epi-like_pectate_lyase"/>
</dbReference>
<dbReference type="EMBL" id="VXDD01000001">
    <property type="protein sequence ID" value="KAB0303283.1"/>
    <property type="molecule type" value="Genomic_DNA"/>
</dbReference>
<feature type="domain" description="Rhamnogalacturonase A/B/Epimerase-like pectate lyase" evidence="1">
    <location>
        <begin position="105"/>
        <end position="157"/>
    </location>
</feature>
<accession>A0A5N3SC36</accession>
<dbReference type="AlphaFoldDB" id="A0A5N3SC36"/>
<dbReference type="RefSeq" id="WP_150894045.1">
    <property type="nucleotide sequence ID" value="NZ_VXDD01000001.1"/>
</dbReference>
<evidence type="ECO:0000313" key="4">
    <source>
        <dbReference type="Proteomes" id="UP000326687"/>
    </source>
</evidence>
<dbReference type="Proteomes" id="UP000326687">
    <property type="component" value="Unassembled WGS sequence"/>
</dbReference>
<name>A0A5N3SC36_9VIBR</name>
<dbReference type="Pfam" id="PF12708">
    <property type="entry name" value="Pect-lyase_RHGA_epim"/>
    <property type="match status" value="1"/>
</dbReference>
<evidence type="ECO:0000259" key="2">
    <source>
        <dbReference type="Pfam" id="PF16315"/>
    </source>
</evidence>
<evidence type="ECO:0000313" key="3">
    <source>
        <dbReference type="EMBL" id="KAB0303283.1"/>
    </source>
</evidence>
<evidence type="ECO:0000259" key="1">
    <source>
        <dbReference type="Pfam" id="PF12708"/>
    </source>
</evidence>
<feature type="domain" description="DUF4955" evidence="2">
    <location>
        <begin position="436"/>
        <end position="552"/>
    </location>
</feature>
<dbReference type="Pfam" id="PF16315">
    <property type="entry name" value="DUF4955"/>
    <property type="match status" value="1"/>
</dbReference>
<dbReference type="InterPro" id="IPR012334">
    <property type="entry name" value="Pectin_lyas_fold"/>
</dbReference>
<sequence length="611" mass="67073">MNFKKNTLTAIVLSIPLIGCGSSSDNNSPSNALQECTIEAAELKGTNTSAYWCAYVNSRDSVTKLLTNDHGFQEEDIIADFSYAGFGKGEESLPDTSILSNYHVYNVTDYGAVANDANSDKSALKAVIAQIKLDRQNSETLKPAMIYFPEGQFIVNDSHDMSGINSSMSSEELAELQPIFIDIDNVIVKGEGEKTTLFMKEKLLPTNPTQMWSIPYLIQIGAPSQSLDVSTQVISTAPAFSTRSIEVESADQFEVGDSISLTSMATSLSEIEQAISPYKLEKTQEGNSLWSSLASGLKRISKHTVTAIEGNQVELSTPVPHGIKAGQVWIMSKIPSFENIGFEDLTLRGNWQSTFEHHGSADHDGAFSLLAMKRVHNSWVKNVSFIDTNRALEVVNSYNLTNENITISGTPGHSAISISTSNNILSKNIKDYSNAWHASGLSKYTTTSVYLNSDYSAEMNIDLHGEQSVNNLFDNVKGGWNYGHWGASSKNQPNHLKGLIFWNGVNTSVASEDGPDFDNYMFMNDQSDFGRLIMPYVIGLQGKQITFAAQSQYMHQMVSEGKAEYGSHQTCDIVSGEKVCTGPLQAYLESNGAHVYPTSLYQAQLDYRLNH</sequence>
<dbReference type="InterPro" id="IPR032532">
    <property type="entry name" value="DUF4955"/>
</dbReference>
<proteinExistence type="predicted"/>
<reference evidence="3 4" key="1">
    <citation type="submission" date="2019-09" db="EMBL/GenBank/DDBJ databases">
        <title>Vibrio Fortis S7-72.</title>
        <authorList>
            <person name="Das S.K."/>
        </authorList>
    </citation>
    <scope>NUCLEOTIDE SEQUENCE [LARGE SCALE GENOMIC DNA]</scope>
    <source>
        <strain evidence="3 4">S7-72</strain>
    </source>
</reference>
<dbReference type="InterPro" id="IPR011050">
    <property type="entry name" value="Pectin_lyase_fold/virulence"/>
</dbReference>
<dbReference type="SUPFAM" id="SSF51126">
    <property type="entry name" value="Pectin lyase-like"/>
    <property type="match status" value="2"/>
</dbReference>
<organism evidence="3 4">
    <name type="scientific">Vibrio fortis</name>
    <dbReference type="NCBI Taxonomy" id="212667"/>
    <lineage>
        <taxon>Bacteria</taxon>
        <taxon>Pseudomonadati</taxon>
        <taxon>Pseudomonadota</taxon>
        <taxon>Gammaproteobacteria</taxon>
        <taxon>Vibrionales</taxon>
        <taxon>Vibrionaceae</taxon>
        <taxon>Vibrio</taxon>
    </lineage>
</organism>
<comment type="caution">
    <text evidence="3">The sequence shown here is derived from an EMBL/GenBank/DDBJ whole genome shotgun (WGS) entry which is preliminary data.</text>
</comment>
<protein>
    <submittedName>
        <fullName evidence="3">DUF4955 domain-containing protein</fullName>
    </submittedName>
</protein>
<dbReference type="Gene3D" id="2.160.20.10">
    <property type="entry name" value="Single-stranded right-handed beta-helix, Pectin lyase-like"/>
    <property type="match status" value="2"/>
</dbReference>
<gene>
    <name evidence="3" type="ORF">F2Z80_04600</name>
</gene>